<evidence type="ECO:0000313" key="2">
    <source>
        <dbReference type="EMBL" id="KHS49657.1"/>
    </source>
</evidence>
<dbReference type="InterPro" id="IPR036388">
    <property type="entry name" value="WH-like_DNA-bd_sf"/>
</dbReference>
<dbReference type="EMBL" id="JRVC01000001">
    <property type="protein sequence ID" value="KHS49435.1"/>
    <property type="molecule type" value="Genomic_DNA"/>
</dbReference>
<dbReference type="AlphaFoldDB" id="A0A0B9A2U9"/>
<dbReference type="PATRIC" id="fig|48936.3.peg.141"/>
<sequence length="260" mass="28148">MLSKIDATYIELRERVMLGDLPPGTSMTADDIVAHTGVSLSMARHLLVSLGVGGYLTKRGRAYVVSTFTREQIEEWRLALGAIVEIGALRLALAGGARLQAVAESLEKDVRSHAVEDEAFFLGAMSFATIILGGPQSTLSELVEQFIPQAFFRLLWLSDIYAERTGFLVEAADSYLVAARAGDLDGVRKASRFFFDSTAPALHKLIEQMERKDFPKSAQYHALQAIEPQVSGLPTYTGSTKAARPLLGPLSDAGVAAHPL</sequence>
<dbReference type="PANTHER" id="PTHR43537:SF24">
    <property type="entry name" value="GLUCONATE OPERON TRANSCRIPTIONAL REPRESSOR"/>
    <property type="match status" value="1"/>
</dbReference>
<protein>
    <recommendedName>
        <fullName evidence="4">GntR family transcriptional regulator</fullName>
    </recommendedName>
</protein>
<keyword evidence="3" id="KW-1185">Reference proteome</keyword>
<reference evidence="2 3" key="1">
    <citation type="submission" date="2014-10" db="EMBL/GenBank/DDBJ databases">
        <title>Draft genome sequence of Novosphingobium subterraneum DSM 12447.</title>
        <authorList>
            <person name="Gan H.M."/>
            <person name="Gan H.Y."/>
            <person name="Savka M.A."/>
        </authorList>
    </citation>
    <scope>NUCLEOTIDE SEQUENCE [LARGE SCALE GENOMIC DNA]</scope>
    <source>
        <strain evidence="2 3">DSM 12447</strain>
    </source>
</reference>
<proteinExistence type="predicted"/>
<organism evidence="2 3">
    <name type="scientific">Novosphingobium subterraneum</name>
    <dbReference type="NCBI Taxonomy" id="48936"/>
    <lineage>
        <taxon>Bacteria</taxon>
        <taxon>Pseudomonadati</taxon>
        <taxon>Pseudomonadota</taxon>
        <taxon>Alphaproteobacteria</taxon>
        <taxon>Sphingomonadales</taxon>
        <taxon>Sphingomonadaceae</taxon>
        <taxon>Novosphingobium</taxon>
    </lineage>
</organism>
<dbReference type="Gene3D" id="1.10.10.10">
    <property type="entry name" value="Winged helix-like DNA-binding domain superfamily/Winged helix DNA-binding domain"/>
    <property type="match status" value="1"/>
</dbReference>
<dbReference type="EMBL" id="JRVC01000001">
    <property type="protein sequence ID" value="KHS49657.1"/>
    <property type="molecule type" value="Genomic_DNA"/>
</dbReference>
<name>A0A0B9A2U9_9SPHN</name>
<dbReference type="RefSeq" id="WP_039330792.1">
    <property type="nucleotide sequence ID" value="NZ_JRVC01000001.1"/>
</dbReference>
<evidence type="ECO:0000313" key="3">
    <source>
        <dbReference type="Proteomes" id="UP000031338"/>
    </source>
</evidence>
<accession>A0A0B9A2U9</accession>
<evidence type="ECO:0008006" key="4">
    <source>
        <dbReference type="Google" id="ProtNLM"/>
    </source>
</evidence>
<dbReference type="PANTHER" id="PTHR43537">
    <property type="entry name" value="TRANSCRIPTIONAL REGULATOR, GNTR FAMILY"/>
    <property type="match status" value="1"/>
</dbReference>
<comment type="caution">
    <text evidence="2">The sequence shown here is derived from an EMBL/GenBank/DDBJ whole genome shotgun (WGS) entry which is preliminary data.</text>
</comment>
<dbReference type="Proteomes" id="UP000031338">
    <property type="component" value="Unassembled WGS sequence"/>
</dbReference>
<gene>
    <name evidence="1" type="ORF">NJ75_00138</name>
    <name evidence="2" type="ORF">NJ75_00360</name>
</gene>
<evidence type="ECO:0000313" key="1">
    <source>
        <dbReference type="EMBL" id="KHS49435.1"/>
    </source>
</evidence>